<organism evidence="5 6">
    <name type="scientific">Sharpea azabuensis</name>
    <dbReference type="NCBI Taxonomy" id="322505"/>
    <lineage>
        <taxon>Bacteria</taxon>
        <taxon>Bacillati</taxon>
        <taxon>Bacillota</taxon>
        <taxon>Erysipelotrichia</taxon>
        <taxon>Erysipelotrichales</taxon>
        <taxon>Coprobacillaceae</taxon>
        <taxon>Sharpea</taxon>
    </lineage>
</organism>
<dbReference type="Gene3D" id="3.40.50.300">
    <property type="entry name" value="P-loop containing nucleotide triphosphate hydrolases"/>
    <property type="match status" value="1"/>
</dbReference>
<evidence type="ECO:0000256" key="1">
    <source>
        <dbReference type="ARBA" id="ARBA00022448"/>
    </source>
</evidence>
<dbReference type="AlphaFoldDB" id="A0A1H6QAP2"/>
<dbReference type="InterPro" id="IPR003439">
    <property type="entry name" value="ABC_transporter-like_ATP-bd"/>
</dbReference>
<feature type="domain" description="ABC transporter" evidence="4">
    <location>
        <begin position="3"/>
        <end position="205"/>
    </location>
</feature>
<dbReference type="PROSITE" id="PS50893">
    <property type="entry name" value="ABC_TRANSPORTER_2"/>
    <property type="match status" value="1"/>
</dbReference>
<accession>A0A1H6QAP2</accession>
<dbReference type="SUPFAM" id="SSF52540">
    <property type="entry name" value="P-loop containing nucleoside triphosphate hydrolases"/>
    <property type="match status" value="1"/>
</dbReference>
<protein>
    <submittedName>
        <fullName evidence="5">Putative ABC transport system ATP-binding protein</fullName>
    </submittedName>
</protein>
<dbReference type="Proteomes" id="UP000183028">
    <property type="component" value="Unassembled WGS sequence"/>
</dbReference>
<dbReference type="PROSITE" id="PS00211">
    <property type="entry name" value="ABC_TRANSPORTER_1"/>
    <property type="match status" value="1"/>
</dbReference>
<dbReference type="InterPro" id="IPR003593">
    <property type="entry name" value="AAA+_ATPase"/>
</dbReference>
<dbReference type="RefSeq" id="WP_074731053.1">
    <property type="nucleotide sequence ID" value="NZ_CADAIQ010000004.1"/>
</dbReference>
<sequence length="206" mass="23696">MRIELKHIHKAFGNKVLFDDFSYGFEEGKIYAITGNSGTGKTTLLNIISFLEKADNGEIIIDGNSHWSNKKIRELYKHKVSFLFQNYALIDNYTVEKNLQLILDKHDDKRIDDVLDLLHIKDLKSQCVYTLSGGQQQRVALARALLHDTDIMLCDEPTGNLDEHNRDIIIAILKKWMKENKIIIMVTHDLELAKQCDVQLDLNTLS</sequence>
<evidence type="ECO:0000256" key="3">
    <source>
        <dbReference type="ARBA" id="ARBA00022840"/>
    </source>
</evidence>
<evidence type="ECO:0000259" key="4">
    <source>
        <dbReference type="PROSITE" id="PS50893"/>
    </source>
</evidence>
<gene>
    <name evidence="5" type="ORF">SAMN04487834_100129</name>
</gene>
<dbReference type="GO" id="GO:0016887">
    <property type="term" value="F:ATP hydrolysis activity"/>
    <property type="evidence" value="ECO:0007669"/>
    <property type="project" value="InterPro"/>
</dbReference>
<keyword evidence="3 5" id="KW-0067">ATP-binding</keyword>
<keyword evidence="1" id="KW-0813">Transport</keyword>
<keyword evidence="6" id="KW-1185">Reference proteome</keyword>
<dbReference type="Pfam" id="PF00005">
    <property type="entry name" value="ABC_tran"/>
    <property type="match status" value="1"/>
</dbReference>
<dbReference type="GO" id="GO:0005524">
    <property type="term" value="F:ATP binding"/>
    <property type="evidence" value="ECO:0007669"/>
    <property type="project" value="UniProtKB-KW"/>
</dbReference>
<proteinExistence type="predicted"/>
<reference evidence="6" key="1">
    <citation type="submission" date="2016-10" db="EMBL/GenBank/DDBJ databases">
        <authorList>
            <person name="Varghese N."/>
        </authorList>
    </citation>
    <scope>NUCLEOTIDE SEQUENCE [LARGE SCALE GENOMIC DNA]</scope>
    <source>
        <strain evidence="6">DSM 20406</strain>
    </source>
</reference>
<dbReference type="InterPro" id="IPR017871">
    <property type="entry name" value="ABC_transporter-like_CS"/>
</dbReference>
<dbReference type="SMART" id="SM00382">
    <property type="entry name" value="AAA"/>
    <property type="match status" value="1"/>
</dbReference>
<dbReference type="STRING" id="322505.SAMN04487836_10164"/>
<name>A0A1H6QAP2_9FIRM</name>
<dbReference type="InterPro" id="IPR050093">
    <property type="entry name" value="ABC_SmlMolc_Importer"/>
</dbReference>
<evidence type="ECO:0000256" key="2">
    <source>
        <dbReference type="ARBA" id="ARBA00022741"/>
    </source>
</evidence>
<dbReference type="PANTHER" id="PTHR42781:SF9">
    <property type="entry name" value="AMINO ACID ABC TRANSPORTER, ATP-BINDING PROTEIN-RELATED"/>
    <property type="match status" value="1"/>
</dbReference>
<keyword evidence="2" id="KW-0547">Nucleotide-binding</keyword>
<dbReference type="PANTHER" id="PTHR42781">
    <property type="entry name" value="SPERMIDINE/PUTRESCINE IMPORT ATP-BINDING PROTEIN POTA"/>
    <property type="match status" value="1"/>
</dbReference>
<evidence type="ECO:0000313" key="5">
    <source>
        <dbReference type="EMBL" id="SEI37227.1"/>
    </source>
</evidence>
<dbReference type="InterPro" id="IPR027417">
    <property type="entry name" value="P-loop_NTPase"/>
</dbReference>
<dbReference type="OrthoDB" id="9791546at2"/>
<evidence type="ECO:0000313" key="6">
    <source>
        <dbReference type="Proteomes" id="UP000183028"/>
    </source>
</evidence>
<dbReference type="EMBL" id="FNYK01000001">
    <property type="protein sequence ID" value="SEI37227.1"/>
    <property type="molecule type" value="Genomic_DNA"/>
</dbReference>